<evidence type="ECO:0000256" key="6">
    <source>
        <dbReference type="ARBA" id="ARBA00022839"/>
    </source>
</evidence>
<dbReference type="InterPro" id="IPR003029">
    <property type="entry name" value="S1_domain"/>
</dbReference>
<dbReference type="GO" id="GO:0005829">
    <property type="term" value="C:cytosol"/>
    <property type="evidence" value="ECO:0007669"/>
    <property type="project" value="TreeGrafter"/>
</dbReference>
<dbReference type="InterPro" id="IPR040476">
    <property type="entry name" value="CSD2"/>
</dbReference>
<keyword evidence="11" id="KW-1185">Reference proteome</keyword>
<dbReference type="SMART" id="SM00357">
    <property type="entry name" value="CSP"/>
    <property type="match status" value="2"/>
</dbReference>
<dbReference type="PATRIC" id="fig|1128398.3.peg.1101"/>
<dbReference type="KEGG" id="cad:Curi_c10960"/>
<dbReference type="PANTHER" id="PTHR23355:SF9">
    <property type="entry name" value="DIS3-LIKE EXONUCLEASE 2"/>
    <property type="match status" value="1"/>
</dbReference>
<dbReference type="HAMAP" id="MF_01895">
    <property type="entry name" value="RNase_R"/>
    <property type="match status" value="1"/>
</dbReference>
<dbReference type="eggNOG" id="COG0557">
    <property type="taxonomic scope" value="Bacteria"/>
</dbReference>
<dbReference type="NCBIfam" id="TIGR00358">
    <property type="entry name" value="3_prime_RNase"/>
    <property type="match status" value="1"/>
</dbReference>
<dbReference type="HOGENOM" id="CLU_002333_4_1_9"/>
<protein>
    <recommendedName>
        <fullName evidence="8">Ribonuclease R</fullName>
        <shortName evidence="8">RNase R</shortName>
        <ecNumber evidence="8">3.1.13.1</ecNumber>
    </recommendedName>
</protein>
<comment type="catalytic activity">
    <reaction evidence="1 8">
        <text>Exonucleolytic cleavage in the 3'- to 5'-direction to yield nucleoside 5'-phosphates.</text>
        <dbReference type="EC" id="3.1.13.1"/>
    </reaction>
</comment>
<dbReference type="PROSITE" id="PS01175">
    <property type="entry name" value="RIBONUCLEASE_II"/>
    <property type="match status" value="1"/>
</dbReference>
<dbReference type="EC" id="3.1.13.1" evidence="8"/>
<evidence type="ECO:0000256" key="2">
    <source>
        <dbReference type="ARBA" id="ARBA00004496"/>
    </source>
</evidence>
<evidence type="ECO:0000259" key="9">
    <source>
        <dbReference type="PROSITE" id="PS50126"/>
    </source>
</evidence>
<dbReference type="InterPro" id="IPR004476">
    <property type="entry name" value="RNase_II/RNase_R"/>
</dbReference>
<dbReference type="OrthoDB" id="9764149at2"/>
<dbReference type="InterPro" id="IPR011805">
    <property type="entry name" value="RNase_R"/>
</dbReference>
<dbReference type="InterPro" id="IPR013223">
    <property type="entry name" value="RNase_B_OB_dom"/>
</dbReference>
<name>K0AZH3_GOTA9</name>
<evidence type="ECO:0000313" key="11">
    <source>
        <dbReference type="Proteomes" id="UP000006094"/>
    </source>
</evidence>
<sequence length="711" mass="82357">MIIKDKILEFMREVAYKPMSREELAHKFDIDREQRKDFYKVLEQMEKEGSILRTKTNVYGIPERMNLIVGTLQGNRRGYGFLIPDNKEIDDVFISAQDLNGALHGDKIIVRVTMQGPDAKSKEGEVIRILERVNETIVGTYESSRNFGFVVPSDNRINMDIFISKTETNGAKTGEIVEVEITKWPEKRRNPEGRIINIIGHKDDAGTDILTIIKQHGLPEEFPYEVMMESDEIVEEIPEKEIARRLDLRKERTFTIDGPDAKDFDDAVSIEKLENGNYKLGVHIADVTYYVRERSALDKEALTRGTSVYLVDRVIPMLPEKISNGVCSLRPNEDRLTLSVIMEVDSRGKVVDQKIAETVISSSERLIYDDVSDILEKDDVELKEKYKHILTDLKHMEDLCEILINKRKSRGSIDFDFPESRIILDEKGKPIDITKYDRRISNRIIEEFMLISNETIAEYMYWTEIPFLYRVHEDPDMDRINEFNKFISNFGYHLKGTQEVHPKELQSLVNKIKGKPEEIVISTLMLRSLKKARYSADIDGHFGLAAEYYSHFTAPIRRYPDLQIHRIIKEFINGKITDKRISTLKKILPEVADITSKMERRADEAERDTDDLKKVEFMMDKIGEEYEGFVSGAVPSGFFVELDNTVEGFVHISSLIDDYYNYNEQIYGFMGERTKQIYKLGDRVKIKVLKANIANKRVEFALVRESSEEEE</sequence>
<comment type="subcellular location">
    <subcellularLocation>
        <location evidence="2 8">Cytoplasm</location>
    </subcellularLocation>
</comment>
<dbReference type="InterPro" id="IPR050180">
    <property type="entry name" value="RNR_Ribonuclease"/>
</dbReference>
<evidence type="ECO:0000256" key="8">
    <source>
        <dbReference type="HAMAP-Rule" id="MF_01895"/>
    </source>
</evidence>
<feature type="domain" description="S1 motif" evidence="9">
    <location>
        <begin position="623"/>
        <end position="703"/>
    </location>
</feature>
<comment type="similarity">
    <text evidence="8">Belongs to the RNR ribonuclease family. RNase R subfamily.</text>
</comment>
<organism evidence="10 11">
    <name type="scientific">Gottschalkia acidurici (strain ATCC 7906 / DSM 604 / BCRC 14475 / CIP 104303 / KCTC 5404 / NCIMB 10678 / 9a)</name>
    <name type="common">Clostridium acidurici</name>
    <dbReference type="NCBI Taxonomy" id="1128398"/>
    <lineage>
        <taxon>Bacteria</taxon>
        <taxon>Bacillati</taxon>
        <taxon>Bacillota</taxon>
        <taxon>Tissierellia</taxon>
        <taxon>Tissierellales</taxon>
        <taxon>Gottschalkiaceae</taxon>
        <taxon>Gottschalkia</taxon>
    </lineage>
</organism>
<accession>K0AZH3</accession>
<dbReference type="InterPro" id="IPR022966">
    <property type="entry name" value="RNase_II/R_CS"/>
</dbReference>
<dbReference type="SMART" id="SM00316">
    <property type="entry name" value="S1"/>
    <property type="match status" value="2"/>
</dbReference>
<dbReference type="Pfam" id="PF00773">
    <property type="entry name" value="RNB"/>
    <property type="match status" value="1"/>
</dbReference>
<keyword evidence="6 8" id="KW-0269">Exonuclease</keyword>
<dbReference type="InterPro" id="IPR001900">
    <property type="entry name" value="RNase_II/R"/>
</dbReference>
<evidence type="ECO:0000256" key="7">
    <source>
        <dbReference type="ARBA" id="ARBA00022884"/>
    </source>
</evidence>
<reference evidence="10 11" key="1">
    <citation type="journal article" date="2012" name="PLoS ONE">
        <title>The purine-utilizing bacterium Clostridium acidurici 9a: a genome-guided metabolic reconsideration.</title>
        <authorList>
            <person name="Hartwich K."/>
            <person name="Poehlein A."/>
            <person name="Daniel R."/>
        </authorList>
    </citation>
    <scope>NUCLEOTIDE SEQUENCE [LARGE SCALE GENOMIC DNA]</scope>
    <source>
        <strain evidence="11">ATCC 7906 / DSM 604 / BCRC 14475 / CIP 104303 / KCTC 5404 / NCIMB 10678 / 9a</strain>
    </source>
</reference>
<dbReference type="Gene3D" id="2.40.50.140">
    <property type="entry name" value="Nucleic acid-binding proteins"/>
    <property type="match status" value="3"/>
</dbReference>
<dbReference type="STRING" id="1128398.Curi_c10960"/>
<dbReference type="Proteomes" id="UP000006094">
    <property type="component" value="Chromosome"/>
</dbReference>
<evidence type="ECO:0000256" key="4">
    <source>
        <dbReference type="ARBA" id="ARBA00022722"/>
    </source>
</evidence>
<dbReference type="Pfam" id="PF17876">
    <property type="entry name" value="CSD2"/>
    <property type="match status" value="1"/>
</dbReference>
<dbReference type="CDD" id="cd04471">
    <property type="entry name" value="S1_RNase_R"/>
    <property type="match status" value="1"/>
</dbReference>
<dbReference type="SMART" id="SM00955">
    <property type="entry name" value="RNB"/>
    <property type="match status" value="1"/>
</dbReference>
<keyword evidence="4 8" id="KW-0540">Nuclease</keyword>
<comment type="function">
    <text evidence="8">3'-5' exoribonuclease that releases 5'-nucleoside monophosphates and is involved in maturation of structured RNAs.</text>
</comment>
<gene>
    <name evidence="8 10" type="primary">rnr</name>
    <name evidence="10" type="ordered locus">Curi_c10960</name>
</gene>
<proteinExistence type="inferred from homology"/>
<dbReference type="PROSITE" id="PS50126">
    <property type="entry name" value="S1"/>
    <property type="match status" value="1"/>
</dbReference>
<dbReference type="GO" id="GO:0003723">
    <property type="term" value="F:RNA binding"/>
    <property type="evidence" value="ECO:0007669"/>
    <property type="project" value="UniProtKB-UniRule"/>
</dbReference>
<dbReference type="Pfam" id="PF00575">
    <property type="entry name" value="S1"/>
    <property type="match status" value="1"/>
</dbReference>
<dbReference type="SUPFAM" id="SSF50249">
    <property type="entry name" value="Nucleic acid-binding proteins"/>
    <property type="match status" value="4"/>
</dbReference>
<dbReference type="NCBIfam" id="TIGR02063">
    <property type="entry name" value="RNase_R"/>
    <property type="match status" value="1"/>
</dbReference>
<evidence type="ECO:0000313" key="10">
    <source>
        <dbReference type="EMBL" id="AFS78110.1"/>
    </source>
</evidence>
<keyword evidence="5 8" id="KW-0378">Hydrolase</keyword>
<keyword evidence="7 8" id="KW-0694">RNA-binding</keyword>
<keyword evidence="3 8" id="KW-0963">Cytoplasm</keyword>
<dbReference type="InterPro" id="IPR011129">
    <property type="entry name" value="CSD"/>
</dbReference>
<dbReference type="PANTHER" id="PTHR23355">
    <property type="entry name" value="RIBONUCLEASE"/>
    <property type="match status" value="1"/>
</dbReference>
<dbReference type="EMBL" id="CP003326">
    <property type="protein sequence ID" value="AFS78110.1"/>
    <property type="molecule type" value="Genomic_DNA"/>
</dbReference>
<dbReference type="GO" id="GO:0006402">
    <property type="term" value="P:mRNA catabolic process"/>
    <property type="evidence" value="ECO:0007669"/>
    <property type="project" value="TreeGrafter"/>
</dbReference>
<evidence type="ECO:0000256" key="5">
    <source>
        <dbReference type="ARBA" id="ARBA00022801"/>
    </source>
</evidence>
<evidence type="ECO:0000256" key="1">
    <source>
        <dbReference type="ARBA" id="ARBA00001849"/>
    </source>
</evidence>
<dbReference type="Pfam" id="PF08206">
    <property type="entry name" value="OB_RNB"/>
    <property type="match status" value="1"/>
</dbReference>
<dbReference type="AlphaFoldDB" id="K0AZH3"/>
<evidence type="ECO:0000256" key="3">
    <source>
        <dbReference type="ARBA" id="ARBA00022490"/>
    </source>
</evidence>
<dbReference type="GO" id="GO:0008859">
    <property type="term" value="F:exoribonuclease II activity"/>
    <property type="evidence" value="ECO:0007669"/>
    <property type="project" value="UniProtKB-UniRule"/>
</dbReference>
<dbReference type="RefSeq" id="WP_014967247.1">
    <property type="nucleotide sequence ID" value="NC_018664.1"/>
</dbReference>
<dbReference type="InterPro" id="IPR012340">
    <property type="entry name" value="NA-bd_OB-fold"/>
</dbReference>